<dbReference type="InterPro" id="IPR003439">
    <property type="entry name" value="ABC_transporter-like_ATP-bd"/>
</dbReference>
<keyword evidence="3" id="KW-0547">Nucleotide-binding</keyword>
<evidence type="ECO:0000259" key="5">
    <source>
        <dbReference type="PROSITE" id="PS50893"/>
    </source>
</evidence>
<dbReference type="InterPro" id="IPR003593">
    <property type="entry name" value="AAA+_ATPase"/>
</dbReference>
<evidence type="ECO:0000256" key="2">
    <source>
        <dbReference type="ARBA" id="ARBA00022448"/>
    </source>
</evidence>
<evidence type="ECO:0000313" key="7">
    <source>
        <dbReference type="Proteomes" id="UP001302494"/>
    </source>
</evidence>
<sequence>MSSKSLFTKPSIFSRDKSRGEEAQPPYLLSQEYKTAGVSGQTVQEANDVAIRVQNLCKCYQIYDQPQDRLKQWIYPRLQRFVGRPSKQYFCGFWALKEVSFEVKKGETVGIIGRNGSGKSTLLQMICGTLTPTSGSIFTYGRIAALLELGSGFNAEFTGRENVYMNAAVLGLSRAETDARIDDIIAFADIGDFIEQPVKMYSSGMMVRLAFAVQSQVAPAILIVDEALAVGDAKFQAKCFDRLKKLKDSGTSILLVTHSSEQIVTHCTKALLLENGMVLESGQPRVVVNRYMDLLFGKEKKSPDAEPIVAATTAANEAANLRCSLSYTEDVFATRPGYNPHEYRWGDGSASILDFYLSADGDMYPYAISTGQTVHLGVSFRFSSSLVRPILGITIKTKEGVTIYGANSETLEAKEFKSLGQHGQVAYAKAVFCCRLAPGDYFLSLGIATKQGEVDTPHDRRYDAIHFQVRPETKFFGLVDLGLHLTAQEIAL</sequence>
<dbReference type="Pfam" id="PF00005">
    <property type="entry name" value="ABC_tran"/>
    <property type="match status" value="1"/>
</dbReference>
<evidence type="ECO:0000256" key="1">
    <source>
        <dbReference type="ARBA" id="ARBA00005417"/>
    </source>
</evidence>
<evidence type="ECO:0000256" key="4">
    <source>
        <dbReference type="ARBA" id="ARBA00022840"/>
    </source>
</evidence>
<dbReference type="Proteomes" id="UP001302494">
    <property type="component" value="Chromosome"/>
</dbReference>
<keyword evidence="7" id="KW-1185">Reference proteome</keyword>
<feature type="domain" description="ABC transporter" evidence="5">
    <location>
        <begin position="76"/>
        <end position="300"/>
    </location>
</feature>
<gene>
    <name evidence="6" type="ORF">PQG83_20255</name>
</gene>
<dbReference type="InterPro" id="IPR017871">
    <property type="entry name" value="ABC_transporter-like_CS"/>
</dbReference>
<comment type="similarity">
    <text evidence="1">Belongs to the ABC transporter superfamily.</text>
</comment>
<dbReference type="GO" id="GO:0016020">
    <property type="term" value="C:membrane"/>
    <property type="evidence" value="ECO:0007669"/>
    <property type="project" value="InterPro"/>
</dbReference>
<organism evidence="6 7">
    <name type="scientific">Candidatus Nitrospira neomarina</name>
    <dbReference type="NCBI Taxonomy" id="3020899"/>
    <lineage>
        <taxon>Bacteria</taxon>
        <taxon>Pseudomonadati</taxon>
        <taxon>Nitrospirota</taxon>
        <taxon>Nitrospiria</taxon>
        <taxon>Nitrospirales</taxon>
        <taxon>Nitrospiraceae</taxon>
        <taxon>Nitrospira</taxon>
    </lineage>
</organism>
<dbReference type="EMBL" id="CP116968">
    <property type="protein sequence ID" value="WNM62047.1"/>
    <property type="molecule type" value="Genomic_DNA"/>
</dbReference>
<reference evidence="6 7" key="1">
    <citation type="submission" date="2023-01" db="EMBL/GenBank/DDBJ databases">
        <title>Cultivation and genomic characterization of new, ubiquitous marine nitrite-oxidizing bacteria from the Nitrospirales.</title>
        <authorList>
            <person name="Mueller A.J."/>
            <person name="Daebeler A."/>
            <person name="Herbold C.W."/>
            <person name="Kirkegaard R.H."/>
            <person name="Daims H."/>
        </authorList>
    </citation>
    <scope>NUCLEOTIDE SEQUENCE [LARGE SCALE GENOMIC DNA]</scope>
    <source>
        <strain evidence="6 7">DK</strain>
    </source>
</reference>
<keyword evidence="2" id="KW-0813">Transport</keyword>
<dbReference type="GO" id="GO:0005524">
    <property type="term" value="F:ATP binding"/>
    <property type="evidence" value="ECO:0007669"/>
    <property type="project" value="UniProtKB-KW"/>
</dbReference>
<dbReference type="GO" id="GO:0016887">
    <property type="term" value="F:ATP hydrolysis activity"/>
    <property type="evidence" value="ECO:0007669"/>
    <property type="project" value="InterPro"/>
</dbReference>
<accession>A0AA96GIP0</accession>
<dbReference type="PANTHER" id="PTHR46743:SF2">
    <property type="entry name" value="TEICHOIC ACIDS EXPORT ATP-BINDING PROTEIN TAGH"/>
    <property type="match status" value="1"/>
</dbReference>
<dbReference type="CDD" id="cd03220">
    <property type="entry name" value="ABC_KpsT_Wzt"/>
    <property type="match status" value="1"/>
</dbReference>
<dbReference type="InterPro" id="IPR015860">
    <property type="entry name" value="ABC_transpr_TagH-like"/>
</dbReference>
<dbReference type="RefSeq" id="WP_312744963.1">
    <property type="nucleotide sequence ID" value="NZ_CP116968.1"/>
</dbReference>
<proteinExistence type="inferred from homology"/>
<dbReference type="SUPFAM" id="SSF52540">
    <property type="entry name" value="P-loop containing nucleoside triphosphate hydrolases"/>
    <property type="match status" value="1"/>
</dbReference>
<dbReference type="Pfam" id="PF14524">
    <property type="entry name" value="Wzt_C"/>
    <property type="match status" value="1"/>
</dbReference>
<dbReference type="PROSITE" id="PS50893">
    <property type="entry name" value="ABC_TRANSPORTER_2"/>
    <property type="match status" value="1"/>
</dbReference>
<evidence type="ECO:0000313" key="6">
    <source>
        <dbReference type="EMBL" id="WNM62047.1"/>
    </source>
</evidence>
<dbReference type="AlphaFoldDB" id="A0AA96GIP0"/>
<dbReference type="Gene3D" id="2.70.50.60">
    <property type="entry name" value="abc- transporter (atp binding component) like domain"/>
    <property type="match status" value="1"/>
</dbReference>
<dbReference type="PANTHER" id="PTHR46743">
    <property type="entry name" value="TEICHOIC ACIDS EXPORT ATP-BINDING PROTEIN TAGH"/>
    <property type="match status" value="1"/>
</dbReference>
<protein>
    <submittedName>
        <fullName evidence="6">ABC transporter ATP-binding protein</fullName>
    </submittedName>
</protein>
<name>A0AA96GIP0_9BACT</name>
<dbReference type="CDD" id="cd10147">
    <property type="entry name" value="Wzt_C-like"/>
    <property type="match status" value="1"/>
</dbReference>
<keyword evidence="4 6" id="KW-0067">ATP-binding</keyword>
<dbReference type="Gene3D" id="3.40.50.300">
    <property type="entry name" value="P-loop containing nucleotide triphosphate hydrolases"/>
    <property type="match status" value="1"/>
</dbReference>
<dbReference type="InterPro" id="IPR029439">
    <property type="entry name" value="Wzt_C"/>
</dbReference>
<dbReference type="InterPro" id="IPR050683">
    <property type="entry name" value="Bact_Polysacc_Export_ATP-bd"/>
</dbReference>
<dbReference type="InterPro" id="IPR027417">
    <property type="entry name" value="P-loop_NTPase"/>
</dbReference>
<dbReference type="KEGG" id="nneo:PQG83_20255"/>
<dbReference type="GO" id="GO:0140359">
    <property type="term" value="F:ABC-type transporter activity"/>
    <property type="evidence" value="ECO:0007669"/>
    <property type="project" value="InterPro"/>
</dbReference>
<dbReference type="PROSITE" id="PS00211">
    <property type="entry name" value="ABC_TRANSPORTER_1"/>
    <property type="match status" value="1"/>
</dbReference>
<evidence type="ECO:0000256" key="3">
    <source>
        <dbReference type="ARBA" id="ARBA00022741"/>
    </source>
</evidence>
<dbReference type="SMART" id="SM00382">
    <property type="entry name" value="AAA"/>
    <property type="match status" value="1"/>
</dbReference>